<keyword evidence="3" id="KW-1185">Reference proteome</keyword>
<dbReference type="Proteomes" id="UP000325440">
    <property type="component" value="Unassembled WGS sequence"/>
</dbReference>
<name>A0A5E4MG21_9HEMI</name>
<dbReference type="EMBL" id="CABPRJ010000514">
    <property type="protein sequence ID" value="VVC30383.1"/>
    <property type="molecule type" value="Genomic_DNA"/>
</dbReference>
<dbReference type="GO" id="GO:0007165">
    <property type="term" value="P:signal transduction"/>
    <property type="evidence" value="ECO:0007669"/>
    <property type="project" value="TreeGrafter"/>
</dbReference>
<evidence type="ECO:0000313" key="3">
    <source>
        <dbReference type="Proteomes" id="UP000325440"/>
    </source>
</evidence>
<accession>A0A5E4MG21</accession>
<evidence type="ECO:0000259" key="1">
    <source>
        <dbReference type="PROSITE" id="PS50003"/>
    </source>
</evidence>
<dbReference type="Gene3D" id="2.30.29.30">
    <property type="entry name" value="Pleckstrin-homology domain (PH domain)/Phosphotyrosine-binding domain (PTB)"/>
    <property type="match status" value="1"/>
</dbReference>
<dbReference type="InterPro" id="IPR046355">
    <property type="entry name" value="Gab1-4-like"/>
</dbReference>
<proteinExistence type="predicted"/>
<evidence type="ECO:0000313" key="2">
    <source>
        <dbReference type="EMBL" id="VVC30383.1"/>
    </source>
</evidence>
<organism evidence="2 3">
    <name type="scientific">Cinara cedri</name>
    <dbReference type="NCBI Taxonomy" id="506608"/>
    <lineage>
        <taxon>Eukaryota</taxon>
        <taxon>Metazoa</taxon>
        <taxon>Ecdysozoa</taxon>
        <taxon>Arthropoda</taxon>
        <taxon>Hexapoda</taxon>
        <taxon>Insecta</taxon>
        <taxon>Pterygota</taxon>
        <taxon>Neoptera</taxon>
        <taxon>Paraneoptera</taxon>
        <taxon>Hemiptera</taxon>
        <taxon>Sternorrhyncha</taxon>
        <taxon>Aphidomorpha</taxon>
        <taxon>Aphidoidea</taxon>
        <taxon>Aphididae</taxon>
        <taxon>Lachninae</taxon>
        <taxon>Cinara</taxon>
    </lineage>
</organism>
<sequence>MAVSSSAAEYTLKLNKKWRKRWFVLHNSNSHFTLSYYRDNYCSKLKGQINLNQCEQVDCELKCDSCKYQYIFDIKTPERTYYLAAESEEEMKKWIHFVHNICGLKLFTGDSECMCFMCHNRPIPVSSTINKYELPQSIQPSPSFSTKSNFDDVESINDILPPVINWLTHPKFSQNPSNLSKSPSFNNILSTEYTLIPPPRPPKPAHLKETLGQKVKLDEPVNDNIYDFPRSHQITPPLWSAKAHYNHYYKNAPPGKINLENINTFHSKTGEDNTVRLENRSFTNSPFAVSNTNLFLIEHTPPPVNRLLKPKPSENFCCNPNKCFPLAPFTNPPVVEGVRNFQCKQNQESFSGMSNTLLTDTRSQYHPLIRSLSHENSSIESNTVPTYFESLRSNSKSRHNKSSDKVLSYTSNRISSSSTCSNEAILNELGSIKVSEKNNFMGNEDYTFTTIDFFKTSALRITRQMAEQDRKMGRTRNHNN</sequence>
<dbReference type="FunFam" id="2.30.29.30:FF:000286">
    <property type="entry name" value="PH-protein kinase domain containing protein"/>
    <property type="match status" value="1"/>
</dbReference>
<reference evidence="2 3" key="1">
    <citation type="submission" date="2019-08" db="EMBL/GenBank/DDBJ databases">
        <authorList>
            <person name="Alioto T."/>
            <person name="Alioto T."/>
            <person name="Gomez Garrido J."/>
        </authorList>
    </citation>
    <scope>NUCLEOTIDE SEQUENCE [LARGE SCALE GENOMIC DNA]</scope>
</reference>
<dbReference type="AlphaFoldDB" id="A0A5E4MG21"/>
<gene>
    <name evidence="2" type="ORF">CINCED_3A008965</name>
</gene>
<dbReference type="InterPro" id="IPR001849">
    <property type="entry name" value="PH_domain"/>
</dbReference>
<dbReference type="GO" id="GO:0005737">
    <property type="term" value="C:cytoplasm"/>
    <property type="evidence" value="ECO:0007669"/>
    <property type="project" value="TreeGrafter"/>
</dbReference>
<dbReference type="SMART" id="SM00233">
    <property type="entry name" value="PH"/>
    <property type="match status" value="1"/>
</dbReference>
<dbReference type="OrthoDB" id="67516at2759"/>
<dbReference type="PROSITE" id="PS50003">
    <property type="entry name" value="PH_DOMAIN"/>
    <property type="match status" value="1"/>
</dbReference>
<dbReference type="SUPFAM" id="SSF50729">
    <property type="entry name" value="PH domain-like"/>
    <property type="match status" value="1"/>
</dbReference>
<dbReference type="Pfam" id="PF00169">
    <property type="entry name" value="PH"/>
    <property type="match status" value="1"/>
</dbReference>
<dbReference type="InterPro" id="IPR011993">
    <property type="entry name" value="PH-like_dom_sf"/>
</dbReference>
<dbReference type="GO" id="GO:0035591">
    <property type="term" value="F:signaling adaptor activity"/>
    <property type="evidence" value="ECO:0007669"/>
    <property type="project" value="TreeGrafter"/>
</dbReference>
<feature type="domain" description="PH" evidence="1">
    <location>
        <begin position="1"/>
        <end position="103"/>
    </location>
</feature>
<dbReference type="PANTHER" id="PTHR45960">
    <property type="entry name" value="GRB2-ASSOCIATED-BINDING PROTEIN"/>
    <property type="match status" value="1"/>
</dbReference>
<protein>
    <submittedName>
        <fullName evidence="2">Pleckstrin homology domain,PH domain-like</fullName>
    </submittedName>
</protein>
<dbReference type="PANTHER" id="PTHR45960:SF2">
    <property type="entry name" value="PROTEIN DAUGHTER OF SEVENLESS"/>
    <property type="match status" value="1"/>
</dbReference>